<evidence type="ECO:0000313" key="3">
    <source>
        <dbReference type="Proteomes" id="UP000184082"/>
    </source>
</evidence>
<dbReference type="RefSeq" id="WP_072968299.1">
    <property type="nucleotide sequence ID" value="NZ_FRAJ01000019.1"/>
</dbReference>
<organism evidence="2 3">
    <name type="scientific">Caminicella sporogenes DSM 14501</name>
    <dbReference type="NCBI Taxonomy" id="1121266"/>
    <lineage>
        <taxon>Bacteria</taxon>
        <taxon>Bacillati</taxon>
        <taxon>Bacillota</taxon>
        <taxon>Clostridia</taxon>
        <taxon>Peptostreptococcales</taxon>
        <taxon>Caminicellaceae</taxon>
        <taxon>Caminicella</taxon>
    </lineage>
</organism>
<keyword evidence="3" id="KW-1185">Reference proteome</keyword>
<name>A0A1M6SM94_9FIRM</name>
<protein>
    <submittedName>
        <fullName evidence="2">MotA/TolQ/ExbB proton channel family protein</fullName>
    </submittedName>
</protein>
<keyword evidence="1" id="KW-0812">Transmembrane</keyword>
<evidence type="ECO:0000313" key="2">
    <source>
        <dbReference type="EMBL" id="SHK45904.1"/>
    </source>
</evidence>
<keyword evidence="1" id="KW-0472">Membrane</keyword>
<feature type="transmembrane region" description="Helical" evidence="1">
    <location>
        <begin position="15"/>
        <end position="37"/>
    </location>
</feature>
<gene>
    <name evidence="2" type="ORF">SAMN02745883_02095</name>
</gene>
<feature type="transmembrane region" description="Helical" evidence="1">
    <location>
        <begin position="163"/>
        <end position="185"/>
    </location>
</feature>
<feature type="transmembrane region" description="Helical" evidence="1">
    <location>
        <begin position="104"/>
        <end position="128"/>
    </location>
</feature>
<dbReference type="Proteomes" id="UP000184082">
    <property type="component" value="Unassembled WGS sequence"/>
</dbReference>
<sequence length="342" mass="38451">MVSYFGNLFVKLNPFAILIIAAILGILGASLVINAILHKRYKVLQWDLEDDNNRKQAIFESKVLNSIVDDYKMAASLNKEINTQAIIEKHFNNQLSFLYLCERFVKWSVSLMIVLGLLGTFFGLTLSVGRLVELLSSSGNTDVLESMDSVVGGLINSVKGMSVAFITSLFGIASSIILTVVNIIFNVEQKREAVMIEIEEYLDNVLSNSIDKGEIKSDSLQGVQMAFSVEEFTTKLENAIKEITDVLSYRFASATGNIEEFSSSLLKSVEKFDDSLKTFAENTRDFSEFNYHLKNNIQRMSICFDDFTEDLKKNINNMSNISSQVERLSKSIDNLTEKIDRL</sequence>
<dbReference type="EMBL" id="FRAJ01000019">
    <property type="protein sequence ID" value="SHK45904.1"/>
    <property type="molecule type" value="Genomic_DNA"/>
</dbReference>
<accession>A0A1M6SM94</accession>
<dbReference type="AlphaFoldDB" id="A0A1M6SM94"/>
<keyword evidence="1" id="KW-1133">Transmembrane helix</keyword>
<dbReference type="Gene3D" id="1.10.287.950">
    <property type="entry name" value="Methyl-accepting chemotaxis protein"/>
    <property type="match status" value="1"/>
</dbReference>
<reference evidence="2 3" key="1">
    <citation type="submission" date="2016-11" db="EMBL/GenBank/DDBJ databases">
        <authorList>
            <person name="Jaros S."/>
            <person name="Januszkiewicz K."/>
            <person name="Wedrychowicz H."/>
        </authorList>
    </citation>
    <scope>NUCLEOTIDE SEQUENCE [LARGE SCALE GENOMIC DNA]</scope>
    <source>
        <strain evidence="2 3">DSM 14501</strain>
    </source>
</reference>
<evidence type="ECO:0000256" key="1">
    <source>
        <dbReference type="SAM" id="Phobius"/>
    </source>
</evidence>
<dbReference type="STRING" id="1121266.SAMN02745883_02095"/>
<proteinExistence type="predicted"/>